<evidence type="ECO:0000259" key="1">
    <source>
        <dbReference type="PROSITE" id="PS50206"/>
    </source>
</evidence>
<dbReference type="PANTHER" id="PTHR43031:SF1">
    <property type="entry name" value="PYRIDINE NUCLEOTIDE-DISULPHIDE OXIDOREDUCTASE"/>
    <property type="match status" value="1"/>
</dbReference>
<dbReference type="Pfam" id="PF00581">
    <property type="entry name" value="Rhodanese"/>
    <property type="match status" value="1"/>
</dbReference>
<dbReference type="InterPro" id="IPR036873">
    <property type="entry name" value="Rhodanese-like_dom_sf"/>
</dbReference>
<evidence type="ECO:0000313" key="2">
    <source>
        <dbReference type="EMBL" id="CAA6828131.1"/>
    </source>
</evidence>
<dbReference type="InterPro" id="IPR001763">
    <property type="entry name" value="Rhodanese-like_dom"/>
</dbReference>
<dbReference type="PANTHER" id="PTHR43031">
    <property type="entry name" value="FAD-DEPENDENT OXIDOREDUCTASE"/>
    <property type="match status" value="1"/>
</dbReference>
<organism evidence="2">
    <name type="scientific">uncultured Thiotrichaceae bacterium</name>
    <dbReference type="NCBI Taxonomy" id="298394"/>
    <lineage>
        <taxon>Bacteria</taxon>
        <taxon>Pseudomonadati</taxon>
        <taxon>Pseudomonadota</taxon>
        <taxon>Gammaproteobacteria</taxon>
        <taxon>Thiotrichales</taxon>
        <taxon>Thiotrichaceae</taxon>
        <taxon>environmental samples</taxon>
    </lineage>
</organism>
<protein>
    <submittedName>
        <fullName evidence="2">Rhodanese-like domain-containing protein</fullName>
    </submittedName>
</protein>
<dbReference type="InterPro" id="IPR050229">
    <property type="entry name" value="GlpE_sulfurtransferase"/>
</dbReference>
<dbReference type="EMBL" id="CACVAY010000146">
    <property type="protein sequence ID" value="CAA6828131.1"/>
    <property type="molecule type" value="Genomic_DNA"/>
</dbReference>
<dbReference type="SUPFAM" id="SSF52821">
    <property type="entry name" value="Rhodanese/Cell cycle control phosphatase"/>
    <property type="match status" value="1"/>
</dbReference>
<feature type="domain" description="Rhodanese" evidence="1">
    <location>
        <begin position="30"/>
        <end position="128"/>
    </location>
</feature>
<accession>A0A6S6UCP3</accession>
<dbReference type="SMART" id="SM00450">
    <property type="entry name" value="RHOD"/>
    <property type="match status" value="1"/>
</dbReference>
<dbReference type="Gene3D" id="3.40.250.10">
    <property type="entry name" value="Rhodanese-like domain"/>
    <property type="match status" value="1"/>
</dbReference>
<proteinExistence type="predicted"/>
<dbReference type="CDD" id="cd00158">
    <property type="entry name" value="RHOD"/>
    <property type="match status" value="1"/>
</dbReference>
<name>A0A6S6UCP3_9GAMM</name>
<gene>
    <name evidence="2" type="ORF">HELGO_WM8877</name>
</gene>
<dbReference type="AlphaFoldDB" id="A0A6S6UCP3"/>
<reference evidence="2" key="1">
    <citation type="submission" date="2020-01" db="EMBL/GenBank/DDBJ databases">
        <authorList>
            <person name="Meier V. D."/>
            <person name="Meier V D."/>
        </authorList>
    </citation>
    <scope>NUCLEOTIDE SEQUENCE</scope>
    <source>
        <strain evidence="2">HLG_WM_MAG_07</strain>
    </source>
</reference>
<dbReference type="PROSITE" id="PS50206">
    <property type="entry name" value="RHODANESE_3"/>
    <property type="match status" value="1"/>
</dbReference>
<sequence>MSTNFKSLVAEALEEIDEIFPWDLEEQLDTENPPVLVDIREADEFDQLHIKGSIFAPRGILETCCDWGYSETIPELAKARDKEIVVICRSGNRSALAAVTMKQLGFSNVISLQTGVRGWNDADLPLLNSQQREVDPDWAEGFLSPEITEEQFGN</sequence>